<dbReference type="Proteomes" id="UP001198220">
    <property type="component" value="Unassembled WGS sequence"/>
</dbReference>
<dbReference type="SMART" id="SM00304">
    <property type="entry name" value="HAMP"/>
    <property type="match status" value="1"/>
</dbReference>
<comment type="subcellular location">
    <subcellularLocation>
        <location evidence="2">Membrane</location>
    </subcellularLocation>
</comment>
<dbReference type="RefSeq" id="WP_118769266.1">
    <property type="nucleotide sequence ID" value="NZ_JAJEPS010000003.1"/>
</dbReference>
<dbReference type="GO" id="GO:0016036">
    <property type="term" value="P:cellular response to phosphate starvation"/>
    <property type="evidence" value="ECO:0007669"/>
    <property type="project" value="TreeGrafter"/>
</dbReference>
<dbReference type="SUPFAM" id="SSF47384">
    <property type="entry name" value="Homodimeric domain of signal transducing histidine kinase"/>
    <property type="match status" value="1"/>
</dbReference>
<keyword evidence="8" id="KW-0175">Coiled coil</keyword>
<evidence type="ECO:0000256" key="3">
    <source>
        <dbReference type="ARBA" id="ARBA00012438"/>
    </source>
</evidence>
<feature type="coiled-coil region" evidence="8">
    <location>
        <begin position="240"/>
        <end position="271"/>
    </location>
</feature>
<gene>
    <name evidence="12" type="ORF">LKD36_05060</name>
</gene>
<dbReference type="GO" id="GO:0004721">
    <property type="term" value="F:phosphoprotein phosphatase activity"/>
    <property type="evidence" value="ECO:0007669"/>
    <property type="project" value="TreeGrafter"/>
</dbReference>
<dbReference type="PROSITE" id="PS51257">
    <property type="entry name" value="PROKAR_LIPOPROTEIN"/>
    <property type="match status" value="1"/>
</dbReference>
<dbReference type="InterPro" id="IPR036890">
    <property type="entry name" value="HATPase_C_sf"/>
</dbReference>
<dbReference type="PRINTS" id="PR00344">
    <property type="entry name" value="BCTRLSENSOR"/>
</dbReference>
<dbReference type="Pfam" id="PF00512">
    <property type="entry name" value="HisKA"/>
    <property type="match status" value="1"/>
</dbReference>
<feature type="transmembrane region" description="Helical" evidence="9">
    <location>
        <begin position="20"/>
        <end position="41"/>
    </location>
</feature>
<dbReference type="InterPro" id="IPR003660">
    <property type="entry name" value="HAMP_dom"/>
</dbReference>
<keyword evidence="9" id="KW-1133">Transmembrane helix</keyword>
<comment type="catalytic activity">
    <reaction evidence="1">
        <text>ATP + protein L-histidine = ADP + protein N-phospho-L-histidine.</text>
        <dbReference type="EC" id="2.7.13.3"/>
    </reaction>
</comment>
<dbReference type="EMBL" id="JAJEPS010000003">
    <property type="protein sequence ID" value="MCC2125546.1"/>
    <property type="molecule type" value="Genomic_DNA"/>
</dbReference>
<keyword evidence="4" id="KW-0597">Phosphoprotein</keyword>
<dbReference type="Gene3D" id="6.10.340.10">
    <property type="match status" value="1"/>
</dbReference>
<evidence type="ECO:0000256" key="5">
    <source>
        <dbReference type="ARBA" id="ARBA00022679"/>
    </source>
</evidence>
<dbReference type="GO" id="GO:0005886">
    <property type="term" value="C:plasma membrane"/>
    <property type="evidence" value="ECO:0007669"/>
    <property type="project" value="TreeGrafter"/>
</dbReference>
<dbReference type="InterPro" id="IPR036097">
    <property type="entry name" value="HisK_dim/P_sf"/>
</dbReference>
<dbReference type="InterPro" id="IPR004358">
    <property type="entry name" value="Sig_transdc_His_kin-like_C"/>
</dbReference>
<evidence type="ECO:0000313" key="12">
    <source>
        <dbReference type="EMBL" id="MCC2125546.1"/>
    </source>
</evidence>
<dbReference type="PANTHER" id="PTHR45453:SF1">
    <property type="entry name" value="PHOSPHATE REGULON SENSOR PROTEIN PHOR"/>
    <property type="match status" value="1"/>
</dbReference>
<dbReference type="PROSITE" id="PS50885">
    <property type="entry name" value="HAMP"/>
    <property type="match status" value="1"/>
</dbReference>
<dbReference type="FunFam" id="1.10.287.130:FF:000001">
    <property type="entry name" value="Two-component sensor histidine kinase"/>
    <property type="match status" value="1"/>
</dbReference>
<proteinExistence type="predicted"/>
<dbReference type="PROSITE" id="PS50109">
    <property type="entry name" value="HIS_KIN"/>
    <property type="match status" value="1"/>
</dbReference>
<dbReference type="Gene3D" id="1.10.287.130">
    <property type="match status" value="1"/>
</dbReference>
<evidence type="ECO:0000259" key="11">
    <source>
        <dbReference type="PROSITE" id="PS50885"/>
    </source>
</evidence>
<keyword evidence="9" id="KW-0472">Membrane</keyword>
<evidence type="ECO:0000256" key="9">
    <source>
        <dbReference type="SAM" id="Phobius"/>
    </source>
</evidence>
<evidence type="ECO:0000256" key="6">
    <source>
        <dbReference type="ARBA" id="ARBA00022777"/>
    </source>
</evidence>
<keyword evidence="6 12" id="KW-0418">Kinase</keyword>
<dbReference type="InterPro" id="IPR050351">
    <property type="entry name" value="BphY/WalK/GraS-like"/>
</dbReference>
<evidence type="ECO:0000256" key="2">
    <source>
        <dbReference type="ARBA" id="ARBA00004370"/>
    </source>
</evidence>
<reference evidence="12 13" key="1">
    <citation type="submission" date="2021-10" db="EMBL/GenBank/DDBJ databases">
        <title>Anaerobic single-cell dispensing facilitates the cultivation of human gut bacteria.</title>
        <authorList>
            <person name="Afrizal A."/>
        </authorList>
    </citation>
    <scope>NUCLEOTIDE SEQUENCE [LARGE SCALE GENOMIC DNA]</scope>
    <source>
        <strain evidence="12 13">CLA-AA-H276</strain>
    </source>
</reference>
<organism evidence="12 13">
    <name type="scientific">Hominiventricola filiformis</name>
    <dbReference type="NCBI Taxonomy" id="2885352"/>
    <lineage>
        <taxon>Bacteria</taxon>
        <taxon>Bacillati</taxon>
        <taxon>Bacillota</taxon>
        <taxon>Clostridia</taxon>
        <taxon>Lachnospirales</taxon>
        <taxon>Lachnospiraceae</taxon>
        <taxon>Hominiventricola</taxon>
    </lineage>
</organism>
<keyword evidence="13" id="KW-1185">Reference proteome</keyword>
<dbReference type="CDD" id="cd00082">
    <property type="entry name" value="HisKA"/>
    <property type="match status" value="1"/>
</dbReference>
<dbReference type="GO" id="GO:0000155">
    <property type="term" value="F:phosphorelay sensor kinase activity"/>
    <property type="evidence" value="ECO:0007669"/>
    <property type="project" value="InterPro"/>
</dbReference>
<dbReference type="PANTHER" id="PTHR45453">
    <property type="entry name" value="PHOSPHATE REGULON SENSOR PROTEIN PHOR"/>
    <property type="match status" value="1"/>
</dbReference>
<keyword evidence="5" id="KW-0808">Transferase</keyword>
<feature type="transmembrane region" description="Helical" evidence="9">
    <location>
        <begin position="179"/>
        <end position="198"/>
    </location>
</feature>
<sequence>MSENKKKPGHIHSIRVRMTVIFSLVLIVALAACMLANMFFLERYYIKNKMEALKETYQYLNEASAADAMSGDAFITKLNTICEVDNVSLFVMGSDGHAKLTTVRDSAELQRELYEYVLGAEPDKKTIWEQTDNYTMSLSGGEARRGYLKITGTLDKGELFLIRTAVEPLRESVMLANKFLLEVGIFVLLIGAVAIQILSKRISEPILELAKLSERMSDLDFNVKFSGGKDEEIVFLGNHMNQLSEKLEKTISELKTANNELQRDIEQKEKRDQMRKEFLSNVSHELKTPIALVQGYAEGLKECINDDAESRDFYCEVIMDEASKMNKLVKNLLTLNELEFGNEVVTMERFDLTSMLHNMLQSMKILFEQKEVHLVFDQREPVYAWANEFKMEQVLTNYISNALNHVEGEKIIKITIQKEPDHVRVGVFNTGKPIPKEDLGRIWDKFYKVDKARTREYGGSGVGLSIVKAIMESMHQRYGVNNYDNGVEFWFELDDKNEV</sequence>
<dbReference type="SUPFAM" id="SSF55874">
    <property type="entry name" value="ATPase domain of HSP90 chaperone/DNA topoisomerase II/histidine kinase"/>
    <property type="match status" value="1"/>
</dbReference>
<evidence type="ECO:0000256" key="7">
    <source>
        <dbReference type="ARBA" id="ARBA00023012"/>
    </source>
</evidence>
<comment type="caution">
    <text evidence="12">The sequence shown here is derived from an EMBL/GenBank/DDBJ whole genome shotgun (WGS) entry which is preliminary data.</text>
</comment>
<evidence type="ECO:0000259" key="10">
    <source>
        <dbReference type="PROSITE" id="PS50109"/>
    </source>
</evidence>
<keyword evidence="7" id="KW-0902">Two-component regulatory system</keyword>
<feature type="domain" description="HAMP" evidence="11">
    <location>
        <begin position="200"/>
        <end position="252"/>
    </location>
</feature>
<dbReference type="AlphaFoldDB" id="A0AAE3A8K2"/>
<dbReference type="EC" id="2.7.13.3" evidence="3"/>
<protein>
    <recommendedName>
        <fullName evidence="3">histidine kinase</fullName>
        <ecNumber evidence="3">2.7.13.3</ecNumber>
    </recommendedName>
</protein>
<name>A0AAE3A8K2_9FIRM</name>
<evidence type="ECO:0000256" key="1">
    <source>
        <dbReference type="ARBA" id="ARBA00000085"/>
    </source>
</evidence>
<dbReference type="InterPro" id="IPR003594">
    <property type="entry name" value="HATPase_dom"/>
</dbReference>
<dbReference type="Pfam" id="PF02518">
    <property type="entry name" value="HATPase_c"/>
    <property type="match status" value="1"/>
</dbReference>
<dbReference type="InterPro" id="IPR003661">
    <property type="entry name" value="HisK_dim/P_dom"/>
</dbReference>
<dbReference type="InterPro" id="IPR005467">
    <property type="entry name" value="His_kinase_dom"/>
</dbReference>
<dbReference type="SMART" id="SM00388">
    <property type="entry name" value="HisKA"/>
    <property type="match status" value="1"/>
</dbReference>
<keyword evidence="9" id="KW-0812">Transmembrane</keyword>
<accession>A0AAE3A8K2</accession>
<evidence type="ECO:0000313" key="13">
    <source>
        <dbReference type="Proteomes" id="UP001198220"/>
    </source>
</evidence>
<evidence type="ECO:0000256" key="4">
    <source>
        <dbReference type="ARBA" id="ARBA00022553"/>
    </source>
</evidence>
<feature type="domain" description="Histidine kinase" evidence="10">
    <location>
        <begin position="281"/>
        <end position="497"/>
    </location>
</feature>
<evidence type="ECO:0000256" key="8">
    <source>
        <dbReference type="SAM" id="Coils"/>
    </source>
</evidence>
<dbReference type="SMART" id="SM00387">
    <property type="entry name" value="HATPase_c"/>
    <property type="match status" value="1"/>
</dbReference>
<dbReference type="Gene3D" id="3.30.565.10">
    <property type="entry name" value="Histidine kinase-like ATPase, C-terminal domain"/>
    <property type="match status" value="1"/>
</dbReference>